<dbReference type="InterPro" id="IPR016181">
    <property type="entry name" value="Acyl_CoA_acyltransferase"/>
</dbReference>
<dbReference type="RefSeq" id="WP_204545035.1">
    <property type="nucleotide sequence ID" value="NZ_JAFBFI010000016.1"/>
</dbReference>
<gene>
    <name evidence="3" type="ORF">JOC77_003331</name>
</gene>
<comment type="caution">
    <text evidence="3">The sequence shown here is derived from an EMBL/GenBank/DDBJ whole genome shotgun (WGS) entry which is preliminary data.</text>
</comment>
<organism evidence="3 4">
    <name type="scientific">Peribacillus deserti</name>
    <dbReference type="NCBI Taxonomy" id="673318"/>
    <lineage>
        <taxon>Bacteria</taxon>
        <taxon>Bacillati</taxon>
        <taxon>Bacillota</taxon>
        <taxon>Bacilli</taxon>
        <taxon>Bacillales</taxon>
        <taxon>Bacillaceae</taxon>
        <taxon>Peribacillus</taxon>
    </lineage>
</organism>
<evidence type="ECO:0000313" key="4">
    <source>
        <dbReference type="Proteomes" id="UP000823486"/>
    </source>
</evidence>
<name>A0ABS2QL34_9BACI</name>
<dbReference type="Pfam" id="PF00583">
    <property type="entry name" value="Acetyltransf_1"/>
    <property type="match status" value="1"/>
</dbReference>
<evidence type="ECO:0000256" key="1">
    <source>
        <dbReference type="SAM" id="Phobius"/>
    </source>
</evidence>
<dbReference type="SUPFAM" id="SSF55729">
    <property type="entry name" value="Acyl-CoA N-acyltransferases (Nat)"/>
    <property type="match status" value="1"/>
</dbReference>
<dbReference type="EMBL" id="JAFBFI010000016">
    <property type="protein sequence ID" value="MBM7693887.1"/>
    <property type="molecule type" value="Genomic_DNA"/>
</dbReference>
<evidence type="ECO:0000259" key="2">
    <source>
        <dbReference type="PROSITE" id="PS51186"/>
    </source>
</evidence>
<evidence type="ECO:0000313" key="3">
    <source>
        <dbReference type="EMBL" id="MBM7693887.1"/>
    </source>
</evidence>
<dbReference type="InterPro" id="IPR000182">
    <property type="entry name" value="GNAT_dom"/>
</dbReference>
<reference evidence="3 4" key="1">
    <citation type="submission" date="2021-01" db="EMBL/GenBank/DDBJ databases">
        <title>Genomic Encyclopedia of Type Strains, Phase IV (KMG-IV): sequencing the most valuable type-strain genomes for metagenomic binning, comparative biology and taxonomic classification.</title>
        <authorList>
            <person name="Goeker M."/>
        </authorList>
    </citation>
    <scope>NUCLEOTIDE SEQUENCE [LARGE SCALE GENOMIC DNA]</scope>
    <source>
        <strain evidence="3 4">DSM 105482</strain>
    </source>
</reference>
<dbReference type="PROSITE" id="PS51186">
    <property type="entry name" value="GNAT"/>
    <property type="match status" value="1"/>
</dbReference>
<dbReference type="Gene3D" id="3.40.630.30">
    <property type="match status" value="1"/>
</dbReference>
<accession>A0ABS2QL34</accession>
<keyword evidence="1" id="KW-0812">Transmembrane</keyword>
<feature type="domain" description="N-acetyltransferase" evidence="2">
    <location>
        <begin position="161"/>
        <end position="304"/>
    </location>
</feature>
<dbReference type="Proteomes" id="UP000823486">
    <property type="component" value="Unassembled WGS sequence"/>
</dbReference>
<keyword evidence="1" id="KW-0472">Membrane</keyword>
<feature type="transmembrane region" description="Helical" evidence="1">
    <location>
        <begin position="25"/>
        <end position="44"/>
    </location>
</feature>
<proteinExistence type="predicted"/>
<protein>
    <submittedName>
        <fullName evidence="3">RimJ/RimL family protein N-acetyltransferase</fullName>
    </submittedName>
</protein>
<keyword evidence="4" id="KW-1185">Reference proteome</keyword>
<keyword evidence="1" id="KW-1133">Transmembrane helix</keyword>
<sequence length="304" mass="34658">MYNFIAVRQELWQKLNERRNSLNSVPLLAGIGIAELLFYAAALIKRNGGRTLNSVVELQAVVEDSFKILNGLPNYISFEENQTQVESEVSLENKIKRILSFGEQLKVKRIGAIIHKSSSKYHFLSQLLNRYHFDYYASKVEFQRGLFNIDEEPFSYEWRSIGNETITEEDFILLWSRCMQGSANAASSLSIEEHLSSVKSELGTGWENSCMAVFKENQAVGISIPHLEPGTLDEGRLFYFGLIPEQRGKGLSTEIHYQSLKLLKEMGASYYKGSTHKSNKSMQAVFQKNGCVLKEYVESYYITL</sequence>